<dbReference type="CDD" id="cd00568">
    <property type="entry name" value="TPP_enzymes"/>
    <property type="match status" value="1"/>
</dbReference>
<dbReference type="SUPFAM" id="SSF52518">
    <property type="entry name" value="Thiamin diphosphate-binding fold (THDP-binding)"/>
    <property type="match status" value="1"/>
</dbReference>
<proteinExistence type="predicted"/>
<comment type="caution">
    <text evidence="2">The sequence shown here is derived from an EMBL/GenBank/DDBJ whole genome shotgun (WGS) entry which is preliminary data.</text>
</comment>
<evidence type="ECO:0000313" key="3">
    <source>
        <dbReference type="Proteomes" id="UP001596957"/>
    </source>
</evidence>
<keyword evidence="3" id="KW-1185">Reference proteome</keyword>
<gene>
    <name evidence="2" type="ORF">ACFQZP_45560</name>
</gene>
<dbReference type="RefSeq" id="WP_381250490.1">
    <property type="nucleotide sequence ID" value="NZ_JBHTBI010000005.1"/>
</dbReference>
<feature type="domain" description="Thiamine pyrophosphate enzyme TPP-binding" evidence="1">
    <location>
        <begin position="43"/>
        <end position="113"/>
    </location>
</feature>
<accession>A0ABW2VZX7</accession>
<dbReference type="Gene3D" id="3.40.50.970">
    <property type="match status" value="1"/>
</dbReference>
<evidence type="ECO:0000259" key="1">
    <source>
        <dbReference type="Pfam" id="PF02775"/>
    </source>
</evidence>
<name>A0ABW2VZX7_9ACTN</name>
<reference evidence="3" key="1">
    <citation type="journal article" date="2019" name="Int. J. Syst. Evol. Microbiol.">
        <title>The Global Catalogue of Microorganisms (GCM) 10K type strain sequencing project: providing services to taxonomists for standard genome sequencing and annotation.</title>
        <authorList>
            <consortium name="The Broad Institute Genomics Platform"/>
            <consortium name="The Broad Institute Genome Sequencing Center for Infectious Disease"/>
            <person name="Wu L."/>
            <person name="Ma J."/>
        </authorList>
    </citation>
    <scope>NUCLEOTIDE SEQUENCE [LARGE SCALE GENOMIC DNA]</scope>
    <source>
        <strain evidence="3">CGMCC 4.7198</strain>
    </source>
</reference>
<dbReference type="Proteomes" id="UP001596957">
    <property type="component" value="Unassembled WGS sequence"/>
</dbReference>
<dbReference type="EMBL" id="JBHTEC010000008">
    <property type="protein sequence ID" value="MFD0288746.1"/>
    <property type="molecule type" value="Genomic_DNA"/>
</dbReference>
<sequence length="118" mass="12259">MRAARGAGTAERDARWSPYLPLGAAGRYLHPTGFGTLGCTPPVLVFGNGRYGEIRGEMADRGDTPTTVDHAPVDLPALARAYGGQGTRACGADEPAAALTEALRTPGPTLIAIPEETR</sequence>
<dbReference type="InterPro" id="IPR011766">
    <property type="entry name" value="TPP_enzyme_TPP-bd"/>
</dbReference>
<organism evidence="2 3">
    <name type="scientific">Streptomyces lutosisoli</name>
    <dbReference type="NCBI Taxonomy" id="2665721"/>
    <lineage>
        <taxon>Bacteria</taxon>
        <taxon>Bacillati</taxon>
        <taxon>Actinomycetota</taxon>
        <taxon>Actinomycetes</taxon>
        <taxon>Kitasatosporales</taxon>
        <taxon>Streptomycetaceae</taxon>
        <taxon>Streptomyces</taxon>
    </lineage>
</organism>
<dbReference type="Pfam" id="PF02775">
    <property type="entry name" value="TPP_enzyme_C"/>
    <property type="match status" value="1"/>
</dbReference>
<evidence type="ECO:0000313" key="2">
    <source>
        <dbReference type="EMBL" id="MFD0288746.1"/>
    </source>
</evidence>
<protein>
    <submittedName>
        <fullName evidence="2">Thiamine pyrophosphate-dependent enzyme</fullName>
    </submittedName>
</protein>
<dbReference type="InterPro" id="IPR029061">
    <property type="entry name" value="THDP-binding"/>
</dbReference>